<dbReference type="GO" id="GO:0046872">
    <property type="term" value="F:metal ion binding"/>
    <property type="evidence" value="ECO:0007669"/>
    <property type="project" value="UniProtKB-KW"/>
</dbReference>
<evidence type="ECO:0000313" key="8">
    <source>
        <dbReference type="Proteomes" id="UP000502179"/>
    </source>
</evidence>
<evidence type="ECO:0000256" key="4">
    <source>
        <dbReference type="ARBA" id="ARBA00023014"/>
    </source>
</evidence>
<comment type="cofactor">
    <cofactor evidence="6">
        <name>[2Fe-2S] cluster</name>
        <dbReference type="ChEBI" id="CHEBI:190135"/>
    </cofactor>
</comment>
<dbReference type="Gene3D" id="2.102.10.10">
    <property type="entry name" value="Rieske [2Fe-2S] iron-sulphur domain"/>
    <property type="match status" value="1"/>
</dbReference>
<gene>
    <name evidence="7" type="ORF">G4V39_05185</name>
</gene>
<dbReference type="GO" id="GO:0016020">
    <property type="term" value="C:membrane"/>
    <property type="evidence" value="ECO:0007669"/>
    <property type="project" value="InterPro"/>
</dbReference>
<dbReference type="KEGG" id="tav:G4V39_05185"/>
<dbReference type="PROSITE" id="PS51296">
    <property type="entry name" value="RIESKE"/>
    <property type="match status" value="1"/>
</dbReference>
<evidence type="ECO:0000256" key="1">
    <source>
        <dbReference type="ARBA" id="ARBA00022714"/>
    </source>
</evidence>
<evidence type="ECO:0000256" key="6">
    <source>
        <dbReference type="ARBA" id="ARBA00034078"/>
    </source>
</evidence>
<dbReference type="GO" id="GO:0051537">
    <property type="term" value="F:2 iron, 2 sulfur cluster binding"/>
    <property type="evidence" value="ECO:0007669"/>
    <property type="project" value="UniProtKB-KW"/>
</dbReference>
<dbReference type="Proteomes" id="UP000502179">
    <property type="component" value="Chromosome"/>
</dbReference>
<dbReference type="AlphaFoldDB" id="A0A6G7PVL7"/>
<proteinExistence type="predicted"/>
<evidence type="ECO:0000256" key="2">
    <source>
        <dbReference type="ARBA" id="ARBA00022723"/>
    </source>
</evidence>
<dbReference type="InterPro" id="IPR005805">
    <property type="entry name" value="Rieske_Fe-S_prot_C"/>
</dbReference>
<evidence type="ECO:0000313" key="7">
    <source>
        <dbReference type="EMBL" id="QIJ71702.1"/>
    </source>
</evidence>
<dbReference type="CDD" id="cd03467">
    <property type="entry name" value="Rieske"/>
    <property type="match status" value="1"/>
</dbReference>
<reference evidence="7 8" key="1">
    <citation type="submission" date="2020-02" db="EMBL/GenBank/DDBJ databases">
        <title>Genome analysis of Thermosulfuriphilus ammonigenes ST65T, an anaerobic thermophilic chemolithoautotrophic bacterium isolated from a deep-sea hydrothermal vent.</title>
        <authorList>
            <person name="Slobodkina G."/>
            <person name="Allioux M."/>
            <person name="Merkel A."/>
            <person name="Alain K."/>
            <person name="Jebbar M."/>
            <person name="Slobodkin A."/>
        </authorList>
    </citation>
    <scope>NUCLEOTIDE SEQUENCE [LARGE SCALE GENOMIC DNA]</scope>
    <source>
        <strain evidence="7 8">ST65</strain>
    </source>
</reference>
<accession>A0A6G7PVL7</accession>
<dbReference type="InterPro" id="IPR017941">
    <property type="entry name" value="Rieske_2Fe-2S"/>
</dbReference>
<keyword evidence="2" id="KW-0479">Metal-binding</keyword>
<evidence type="ECO:0000256" key="3">
    <source>
        <dbReference type="ARBA" id="ARBA00023004"/>
    </source>
</evidence>
<keyword evidence="3" id="KW-0408">Iron</keyword>
<dbReference type="PANTHER" id="PTHR10134">
    <property type="entry name" value="CYTOCHROME B-C1 COMPLEX SUBUNIT RIESKE, MITOCHONDRIAL"/>
    <property type="match status" value="1"/>
</dbReference>
<dbReference type="SUPFAM" id="SSF50022">
    <property type="entry name" value="ISP domain"/>
    <property type="match status" value="1"/>
</dbReference>
<dbReference type="RefSeq" id="WP_166031920.1">
    <property type="nucleotide sequence ID" value="NZ_CP048877.1"/>
</dbReference>
<protein>
    <submittedName>
        <fullName evidence="7">Ubiquinol-cytochrome c reductase iron-sulfur subunit</fullName>
    </submittedName>
</protein>
<keyword evidence="4" id="KW-0411">Iron-sulfur</keyword>
<dbReference type="InterPro" id="IPR014349">
    <property type="entry name" value="Rieske_Fe-S_prot"/>
</dbReference>
<organism evidence="7 8">
    <name type="scientific">Thermosulfuriphilus ammonigenes</name>
    <dbReference type="NCBI Taxonomy" id="1936021"/>
    <lineage>
        <taxon>Bacteria</taxon>
        <taxon>Pseudomonadati</taxon>
        <taxon>Thermodesulfobacteriota</taxon>
        <taxon>Thermodesulfobacteria</taxon>
        <taxon>Thermodesulfobacteriales</taxon>
        <taxon>Thermodesulfobacteriaceae</taxon>
        <taxon>Thermosulfuriphilus</taxon>
    </lineage>
</organism>
<evidence type="ECO:0000256" key="5">
    <source>
        <dbReference type="ARBA" id="ARBA00023157"/>
    </source>
</evidence>
<dbReference type="Pfam" id="PF00355">
    <property type="entry name" value="Rieske"/>
    <property type="match status" value="1"/>
</dbReference>
<keyword evidence="8" id="KW-1185">Reference proteome</keyword>
<keyword evidence="5" id="KW-1015">Disulfide bond</keyword>
<dbReference type="InterPro" id="IPR036922">
    <property type="entry name" value="Rieske_2Fe-2S_sf"/>
</dbReference>
<sequence>MIRRRFLEILALGLLAFPTVSFIVYRLPRPPRLKKVKVNLKPGMVYVDAEFFLLEGPNGPLALLRRCPHLGCPVSYQPEVGLFVCPCHQSRFKLTGRYVSGPAKKDLRRLTVEKKKDGYVVEIPV</sequence>
<dbReference type="PRINTS" id="PR00162">
    <property type="entry name" value="RIESKE"/>
</dbReference>
<keyword evidence="1" id="KW-0001">2Fe-2S</keyword>
<name>A0A6G7PVL7_9BACT</name>
<dbReference type="EMBL" id="CP048877">
    <property type="protein sequence ID" value="QIJ71702.1"/>
    <property type="molecule type" value="Genomic_DNA"/>
</dbReference>